<organism evidence="1 2">
    <name type="scientific">Pseudoalteromonas peptidolytica F12-50-A1</name>
    <dbReference type="NCBI Taxonomy" id="1315280"/>
    <lineage>
        <taxon>Bacteria</taxon>
        <taxon>Pseudomonadati</taxon>
        <taxon>Pseudomonadota</taxon>
        <taxon>Gammaproteobacteria</taxon>
        <taxon>Alteromonadales</taxon>
        <taxon>Pseudoalteromonadaceae</taxon>
        <taxon>Pseudoalteromonas</taxon>
    </lineage>
</organism>
<evidence type="ECO:0000313" key="1">
    <source>
        <dbReference type="EMBL" id="MBE0347748.1"/>
    </source>
</evidence>
<dbReference type="Proteomes" id="UP000660708">
    <property type="component" value="Unassembled WGS sequence"/>
</dbReference>
<dbReference type="EMBL" id="AQHF01000026">
    <property type="protein sequence ID" value="MBE0347748.1"/>
    <property type="molecule type" value="Genomic_DNA"/>
</dbReference>
<dbReference type="AlphaFoldDB" id="A0A8I0T5Y3"/>
<keyword evidence="2" id="KW-1185">Reference proteome</keyword>
<proteinExistence type="predicted"/>
<gene>
    <name evidence="1" type="ORF">PPEP_a2279</name>
</gene>
<protein>
    <submittedName>
        <fullName evidence="1">Uncharacterized protein</fullName>
    </submittedName>
</protein>
<sequence>MFNSLLLQNWRLESFDCAALRLTIFIKLRRMYGAICLHVNAENWECYETSFN</sequence>
<reference evidence="1 2" key="1">
    <citation type="submission" date="2015-06" db="EMBL/GenBank/DDBJ databases">
        <title>Genome sequence of Pseudoalteromonas peptidolytica.</title>
        <authorList>
            <person name="Xie B.-B."/>
            <person name="Rong J.-C."/>
            <person name="Qin Q.-L."/>
            <person name="Zhang Y.-Z."/>
        </authorList>
    </citation>
    <scope>NUCLEOTIDE SEQUENCE [LARGE SCALE GENOMIC DNA]</scope>
    <source>
        <strain evidence="1 2">F12-50-A1</strain>
    </source>
</reference>
<name>A0A8I0T5Y3_9GAMM</name>
<evidence type="ECO:0000313" key="2">
    <source>
        <dbReference type="Proteomes" id="UP000660708"/>
    </source>
</evidence>
<comment type="caution">
    <text evidence="1">The sequence shown here is derived from an EMBL/GenBank/DDBJ whole genome shotgun (WGS) entry which is preliminary data.</text>
</comment>
<accession>A0A8I0T5Y3</accession>